<evidence type="ECO:0000256" key="1">
    <source>
        <dbReference type="ARBA" id="ARBA00001946"/>
    </source>
</evidence>
<dbReference type="InterPro" id="IPR036412">
    <property type="entry name" value="HAD-like_sf"/>
</dbReference>
<accession>A0A1J4MQT2</accession>
<dbReference type="AlphaFoldDB" id="A0A1J4MQT2"/>
<dbReference type="SUPFAM" id="SSF56784">
    <property type="entry name" value="HAD-like"/>
    <property type="match status" value="1"/>
</dbReference>
<dbReference type="RefSeq" id="XP_067068463.1">
    <property type="nucleotide sequence ID" value="XM_067210259.1"/>
</dbReference>
<organism evidence="6 7">
    <name type="scientific">Cryptosporidium andersoni</name>
    <dbReference type="NCBI Taxonomy" id="117008"/>
    <lineage>
        <taxon>Eukaryota</taxon>
        <taxon>Sar</taxon>
        <taxon>Alveolata</taxon>
        <taxon>Apicomplexa</taxon>
        <taxon>Conoidasida</taxon>
        <taxon>Coccidia</taxon>
        <taxon>Eucoccidiorida</taxon>
        <taxon>Eimeriorina</taxon>
        <taxon>Cryptosporidiidae</taxon>
        <taxon>Cryptosporidium</taxon>
    </lineage>
</organism>
<comment type="cofactor">
    <cofactor evidence="1">
        <name>Mg(2+)</name>
        <dbReference type="ChEBI" id="CHEBI:18420"/>
    </cofactor>
</comment>
<name>A0A1J4MQT2_9CRYT</name>
<dbReference type="GeneID" id="92364194"/>
<proteinExistence type="inferred from homology"/>
<evidence type="ECO:0000313" key="6">
    <source>
        <dbReference type="EMBL" id="OII76617.1"/>
    </source>
</evidence>
<dbReference type="Gene3D" id="3.40.50.1000">
    <property type="entry name" value="HAD superfamily/HAD-like"/>
    <property type="match status" value="1"/>
</dbReference>
<evidence type="ECO:0000256" key="3">
    <source>
        <dbReference type="ARBA" id="ARBA00012638"/>
    </source>
</evidence>
<dbReference type="InterPro" id="IPR031703">
    <property type="entry name" value="Lipin_mid"/>
</dbReference>
<dbReference type="EMBL" id="LRBS01000056">
    <property type="protein sequence ID" value="OII76617.1"/>
    <property type="molecule type" value="Genomic_DNA"/>
</dbReference>
<dbReference type="InterPro" id="IPR023214">
    <property type="entry name" value="HAD_sf"/>
</dbReference>
<protein>
    <recommendedName>
        <fullName evidence="3">phosphatidate phosphatase</fullName>
        <ecNumber evidence="3">3.1.3.4</ecNumber>
    </recommendedName>
</protein>
<dbReference type="EC" id="3.1.3.4" evidence="3"/>
<dbReference type="Pfam" id="PF16876">
    <property type="entry name" value="Lipin_mid"/>
    <property type="match status" value="1"/>
</dbReference>
<dbReference type="InterPro" id="IPR013209">
    <property type="entry name" value="LNS2"/>
</dbReference>
<dbReference type="Pfam" id="PF08235">
    <property type="entry name" value="LNS2"/>
    <property type="match status" value="1"/>
</dbReference>
<dbReference type="PANTHER" id="PTHR12181">
    <property type="entry name" value="LIPIN"/>
    <property type="match status" value="1"/>
</dbReference>
<dbReference type="GO" id="GO:0008195">
    <property type="term" value="F:phosphatidate phosphatase activity"/>
    <property type="evidence" value="ECO:0007669"/>
    <property type="project" value="UniProtKB-EC"/>
</dbReference>
<evidence type="ECO:0000313" key="7">
    <source>
        <dbReference type="Proteomes" id="UP000186804"/>
    </source>
</evidence>
<dbReference type="OrthoDB" id="4567at2759"/>
<gene>
    <name evidence="6" type="ORF">cand_000090</name>
</gene>
<dbReference type="InterPro" id="IPR031315">
    <property type="entry name" value="LNS2/PITP"/>
</dbReference>
<dbReference type="InterPro" id="IPR026058">
    <property type="entry name" value="LIPIN"/>
</dbReference>
<evidence type="ECO:0000256" key="4">
    <source>
        <dbReference type="ARBA" id="ARBA00022801"/>
    </source>
</evidence>
<evidence type="ECO:0000256" key="2">
    <source>
        <dbReference type="ARBA" id="ARBA00005476"/>
    </source>
</evidence>
<keyword evidence="4" id="KW-0378">Hydrolase</keyword>
<dbReference type="PANTHER" id="PTHR12181:SF12">
    <property type="entry name" value="PHOSPHATIDATE PHOSPHATASE"/>
    <property type="match status" value="1"/>
</dbReference>
<dbReference type="VEuPathDB" id="CryptoDB:cand_000090"/>
<dbReference type="InterPro" id="IPR007651">
    <property type="entry name" value="Lipin_N"/>
</dbReference>
<comment type="similarity">
    <text evidence="2">Belongs to the lipin family.</text>
</comment>
<dbReference type="SMART" id="SM00775">
    <property type="entry name" value="LNS2"/>
    <property type="match status" value="1"/>
</dbReference>
<dbReference type="Pfam" id="PF04571">
    <property type="entry name" value="Lipin_N"/>
    <property type="match status" value="1"/>
</dbReference>
<evidence type="ECO:0000259" key="5">
    <source>
        <dbReference type="SMART" id="SM00775"/>
    </source>
</evidence>
<reference evidence="6 7" key="1">
    <citation type="submission" date="2016-10" db="EMBL/GenBank/DDBJ databases">
        <title>Reductive evolution of mitochondrial metabolism and differential evolution of invasion-related proteins in Cryptosporidium.</title>
        <authorList>
            <person name="Liu S."/>
            <person name="Roellig D.M."/>
            <person name="Guo Y."/>
            <person name="Li N."/>
            <person name="Frace M.A."/>
            <person name="Tang K."/>
            <person name="Zhang L."/>
            <person name="Feng Y."/>
            <person name="Xiao L."/>
        </authorList>
    </citation>
    <scope>NUCLEOTIDE SEQUENCE [LARGE SCALE GENOMIC DNA]</scope>
    <source>
        <strain evidence="6">30847</strain>
    </source>
</reference>
<comment type="caution">
    <text evidence="6">The sequence shown here is derived from an EMBL/GenBank/DDBJ whole genome shotgun (WGS) entry which is preliminary data.</text>
</comment>
<feature type="domain" description="LNS2/PITP" evidence="5">
    <location>
        <begin position="407"/>
        <end position="567"/>
    </location>
</feature>
<dbReference type="Proteomes" id="UP000186804">
    <property type="component" value="Unassembled WGS sequence"/>
</dbReference>
<sequence length="683" mass="76424">MWGRIVSSVSSVLDINQATLSGCIDIIVVPQADGTFQSTPFHVRFGKAKLLKSREKVVSINVNGKDIDLKMKLGAAGEAYFVEKIDLLDDNCNSSASSIESPIIFPRDIDTPTPPHHSYTCKEQIASLQGMYNPSIFKNKKVVFSSSYRNEGNAEESDSILVLKTGEELGEQFHNGASISFSLCGHLLYGTYDDQIHDNDVFQANLINSEQFQSDMNIWYHPCLVARLNNKPPYYPIKAFYPILASLCAYGKSPSPTALQKFIGIVDYSQYKLPLASNEINLKDNEDYSNYIGPPKSDEYPSLAYTPLSNQQVDHCLSSPTSLMQYDDVANSDGSLIGSSVSACLSLYEQSSVPNRARHSLRPTSDQLKAMGLQWGANRITYSVESSLQGKKTVSGTIYLWPPNTKIVISDVDGTITRSDVLGQLMPIVGRDWSHQGVAELLTKIEENGYKIIYLTARAIGQADATRDFLFGLKQTGDRGHSTLPDGPVFLSPDRLFPSFKREVIDRTPYIFKIAALRDIRNLFPIYRNPLYAGFGNRDTDYRAYSHVGVPEGKIFIIDTKGILHHINRTYTKTYETMTEIVEYMFPPIKCLKLGALRDSSDNCQSTMSDKYFIHTKDVHIHTLESTISECPCDNELDVMDDQVRRNYKLLTHTAFEGGFDWLICACLLKGNSTFNEDQIVVK</sequence>
<keyword evidence="7" id="KW-1185">Reference proteome</keyword>